<dbReference type="Gene3D" id="2.60.120.620">
    <property type="entry name" value="q2cbj1_9rhob like domain"/>
    <property type="match status" value="1"/>
</dbReference>
<dbReference type="AlphaFoldDB" id="A0A1G9BN68"/>
<dbReference type="RefSeq" id="WP_091397970.1">
    <property type="nucleotide sequence ID" value="NZ_BKAI01000012.1"/>
</dbReference>
<evidence type="ECO:0000259" key="1">
    <source>
        <dbReference type="Pfam" id="PF13640"/>
    </source>
</evidence>
<proteinExistence type="predicted"/>
<dbReference type="Pfam" id="PF13640">
    <property type="entry name" value="2OG-FeII_Oxy_3"/>
    <property type="match status" value="1"/>
</dbReference>
<dbReference type="EMBL" id="FNEZ01000006">
    <property type="protein sequence ID" value="SDK40949.1"/>
    <property type="molecule type" value="Genomic_DNA"/>
</dbReference>
<organism evidence="2 3">
    <name type="scientific">Flavobacterium noncentrifugens</name>
    <dbReference type="NCBI Taxonomy" id="1128970"/>
    <lineage>
        <taxon>Bacteria</taxon>
        <taxon>Pseudomonadati</taxon>
        <taxon>Bacteroidota</taxon>
        <taxon>Flavobacteriia</taxon>
        <taxon>Flavobacteriales</taxon>
        <taxon>Flavobacteriaceae</taxon>
        <taxon>Flavobacterium</taxon>
    </lineage>
</organism>
<keyword evidence="3" id="KW-1185">Reference proteome</keyword>
<dbReference type="Proteomes" id="UP000199580">
    <property type="component" value="Unassembled WGS sequence"/>
</dbReference>
<accession>A0A1G9BN68</accession>
<evidence type="ECO:0000313" key="2">
    <source>
        <dbReference type="EMBL" id="SDK40949.1"/>
    </source>
</evidence>
<protein>
    <submittedName>
        <fullName evidence="2">Proline 4-hydroxylase (Includes Rps23 Pro-64 3,4-dihydroxylase Tpa1), contains SM-20 domain</fullName>
    </submittedName>
</protein>
<dbReference type="OrthoDB" id="9783171at2"/>
<evidence type="ECO:0000313" key="3">
    <source>
        <dbReference type="Proteomes" id="UP000199580"/>
    </source>
</evidence>
<dbReference type="InterPro" id="IPR044862">
    <property type="entry name" value="Pro_4_hyd_alph_FE2OG_OXY"/>
</dbReference>
<name>A0A1G9BN68_9FLAO</name>
<dbReference type="STRING" id="1128970.SAMN04487935_3294"/>
<reference evidence="2 3" key="1">
    <citation type="submission" date="2016-10" db="EMBL/GenBank/DDBJ databases">
        <authorList>
            <person name="de Groot N.N."/>
        </authorList>
    </citation>
    <scope>NUCLEOTIDE SEQUENCE [LARGE SCALE GENOMIC DNA]</scope>
    <source>
        <strain evidence="2 3">CGMCC 1.10076</strain>
    </source>
</reference>
<gene>
    <name evidence="2" type="ORF">SAMN04487935_3294</name>
</gene>
<sequence>MELNRKNLSGLIVASIAGNKEKLVRQYHQSEPEIGYFFLDDLLPTAIALQIYNAFPQPDAMILKNTIRERKYIAVQMDLYNPLLEEIIYAFQEPNVVDIVSEICKITSVVPDENLYAGGISMMANGHYLNPHLDNSHDKDRKYWRVLNLLYYVTPDWKEENGGNLELWPNGLEEKQLTITSKFNRLVVMATHNNSLHSVSPLAFDGFRRCVSNYYFSENPLLKDDSFHVTSFRGRPENKFSDMILQVDAWIRMNIRKVFSKGIKENPHVYKRKI</sequence>
<feature type="domain" description="Prolyl 4-hydroxylase alpha subunit Fe(2+) 2OG dioxygenase" evidence="1">
    <location>
        <begin position="120"/>
        <end position="216"/>
    </location>
</feature>